<keyword evidence="2" id="KW-0812">Transmembrane</keyword>
<feature type="region of interest" description="Disordered" evidence="1">
    <location>
        <begin position="42"/>
        <end position="62"/>
    </location>
</feature>
<proteinExistence type="predicted"/>
<reference evidence="3" key="1">
    <citation type="submission" date="2018-05" db="EMBL/GenBank/DDBJ databases">
        <authorList>
            <person name="Lanie J.A."/>
            <person name="Ng W.-L."/>
            <person name="Kazmierczak K.M."/>
            <person name="Andrzejewski T.M."/>
            <person name="Davidsen T.M."/>
            <person name="Wayne K.J."/>
            <person name="Tettelin H."/>
            <person name="Glass J.I."/>
            <person name="Rusch D."/>
            <person name="Podicherti R."/>
            <person name="Tsui H.-C.T."/>
            <person name="Winkler M.E."/>
        </authorList>
    </citation>
    <scope>NUCLEOTIDE SEQUENCE</scope>
</reference>
<organism evidence="3">
    <name type="scientific">marine metagenome</name>
    <dbReference type="NCBI Taxonomy" id="408172"/>
    <lineage>
        <taxon>unclassified sequences</taxon>
        <taxon>metagenomes</taxon>
        <taxon>ecological metagenomes</taxon>
    </lineage>
</organism>
<feature type="transmembrane region" description="Helical" evidence="2">
    <location>
        <begin position="6"/>
        <end position="31"/>
    </location>
</feature>
<gene>
    <name evidence="3" type="ORF">METZ01_LOCUS379123</name>
</gene>
<accession>A0A382TW35</accession>
<evidence type="ECO:0000256" key="1">
    <source>
        <dbReference type="SAM" id="MobiDB-lite"/>
    </source>
</evidence>
<dbReference type="AlphaFoldDB" id="A0A382TW35"/>
<dbReference type="EMBL" id="UINC01139616">
    <property type="protein sequence ID" value="SVD26269.1"/>
    <property type="molecule type" value="Genomic_DNA"/>
</dbReference>
<evidence type="ECO:0000313" key="3">
    <source>
        <dbReference type="EMBL" id="SVD26269.1"/>
    </source>
</evidence>
<name>A0A382TW35_9ZZZZ</name>
<keyword evidence="2" id="KW-1133">Transmembrane helix</keyword>
<keyword evidence="2" id="KW-0472">Membrane</keyword>
<protein>
    <submittedName>
        <fullName evidence="3">Uncharacterized protein</fullName>
    </submittedName>
</protein>
<sequence length="62" mass="6534">MTGAVIMIVLLVIVIPVGILMSGAIGAFSLGRLLKREVDQRHEGSELLEVSEANPYAGPADD</sequence>
<evidence type="ECO:0000256" key="2">
    <source>
        <dbReference type="SAM" id="Phobius"/>
    </source>
</evidence>